<dbReference type="InterPro" id="IPR034804">
    <property type="entry name" value="SQR/QFR_C/D"/>
</dbReference>
<dbReference type="PIRSF" id="PIRSF000177">
    <property type="entry name" value="Fumar_rd_cyt_b"/>
    <property type="match status" value="1"/>
</dbReference>
<dbReference type="GO" id="GO:0016020">
    <property type="term" value="C:membrane"/>
    <property type="evidence" value="ECO:0007669"/>
    <property type="project" value="UniProtKB-SubCell"/>
</dbReference>
<evidence type="ECO:0000256" key="3">
    <source>
        <dbReference type="ARBA" id="ARBA00004370"/>
    </source>
</evidence>
<evidence type="ECO:0000256" key="11">
    <source>
        <dbReference type="SAM" id="Phobius"/>
    </source>
</evidence>
<gene>
    <name evidence="12" type="ORF">EY643_12450</name>
</gene>
<dbReference type="KEGG" id="halc:EY643_12450"/>
<feature type="transmembrane region" description="Helical" evidence="11">
    <location>
        <begin position="197"/>
        <end position="220"/>
    </location>
</feature>
<dbReference type="Pfam" id="PF01127">
    <property type="entry name" value="Sdh_cyt"/>
    <property type="match status" value="1"/>
</dbReference>
<feature type="binding site" description="axial binding residue" evidence="10">
    <location>
        <position position="168"/>
    </location>
    <ligand>
        <name>heme b</name>
        <dbReference type="ChEBI" id="CHEBI:60344"/>
        <label>bD</label>
    </ligand>
    <ligandPart>
        <name>Fe</name>
        <dbReference type="ChEBI" id="CHEBI:18248"/>
    </ligandPart>
</feature>
<proteinExistence type="predicted"/>
<feature type="binding site" description="axial binding residue" evidence="10">
    <location>
        <position position="79"/>
    </location>
    <ligand>
        <name>heme b</name>
        <dbReference type="ChEBI" id="CHEBI:60344"/>
        <label>bD</label>
    </ligand>
    <ligandPart>
        <name>Fe</name>
        <dbReference type="ChEBI" id="CHEBI:18248"/>
    </ligandPart>
</feature>
<feature type="binding site" description="axial binding residue" evidence="10">
    <location>
        <position position="30"/>
    </location>
    <ligand>
        <name>heme b</name>
        <dbReference type="ChEBI" id="CHEBI:60344"/>
        <label>bD</label>
    </ligand>
    <ligandPart>
        <name>Fe</name>
        <dbReference type="ChEBI" id="CHEBI:18248"/>
    </ligandPart>
</feature>
<keyword evidence="5 11" id="KW-0812">Transmembrane</keyword>
<dbReference type="EMBL" id="CP036422">
    <property type="protein sequence ID" value="QFU76406.1"/>
    <property type="molecule type" value="Genomic_DNA"/>
</dbReference>
<evidence type="ECO:0000256" key="8">
    <source>
        <dbReference type="ARBA" id="ARBA00023004"/>
    </source>
</evidence>
<dbReference type="Gene3D" id="1.20.1300.10">
    <property type="entry name" value="Fumarate reductase/succinate dehydrogenase, transmembrane subunit"/>
    <property type="match status" value="1"/>
</dbReference>
<dbReference type="GO" id="GO:0046872">
    <property type="term" value="F:metal ion binding"/>
    <property type="evidence" value="ECO:0007669"/>
    <property type="project" value="UniProtKB-KW"/>
</dbReference>
<dbReference type="GO" id="GO:0006099">
    <property type="term" value="P:tricarboxylic acid cycle"/>
    <property type="evidence" value="ECO:0007669"/>
    <property type="project" value="InterPro"/>
</dbReference>
<evidence type="ECO:0000313" key="12">
    <source>
        <dbReference type="EMBL" id="QFU76406.1"/>
    </source>
</evidence>
<keyword evidence="13" id="KW-1185">Reference proteome</keyword>
<comment type="subcellular location">
    <subcellularLocation>
        <location evidence="3">Membrane</location>
    </subcellularLocation>
</comment>
<comment type="cofactor">
    <cofactor evidence="1">
        <name>heme</name>
        <dbReference type="ChEBI" id="CHEBI:30413"/>
    </cofactor>
</comment>
<feature type="transmembrane region" description="Helical" evidence="11">
    <location>
        <begin position="111"/>
        <end position="135"/>
    </location>
</feature>
<evidence type="ECO:0000256" key="10">
    <source>
        <dbReference type="PIRSR" id="PIRSR000177-1"/>
    </source>
</evidence>
<evidence type="ECO:0000256" key="1">
    <source>
        <dbReference type="ARBA" id="ARBA00001971"/>
    </source>
</evidence>
<organism evidence="12 13">
    <name type="scientific">Halioglobus maricola</name>
    <dbReference type="NCBI Taxonomy" id="2601894"/>
    <lineage>
        <taxon>Bacteria</taxon>
        <taxon>Pseudomonadati</taxon>
        <taxon>Pseudomonadota</taxon>
        <taxon>Gammaproteobacteria</taxon>
        <taxon>Cellvibrionales</taxon>
        <taxon>Halieaceae</taxon>
        <taxon>Halioglobus</taxon>
    </lineage>
</organism>
<evidence type="ECO:0000256" key="7">
    <source>
        <dbReference type="ARBA" id="ARBA00022989"/>
    </source>
</evidence>
<dbReference type="CDD" id="cd00581">
    <property type="entry name" value="QFR_TypeB_TM"/>
    <property type="match status" value="1"/>
</dbReference>
<reference evidence="12 13" key="1">
    <citation type="submission" date="2019-02" db="EMBL/GenBank/DDBJ databases">
        <authorList>
            <person name="Li S.-H."/>
        </authorList>
    </citation>
    <scope>NUCLEOTIDE SEQUENCE [LARGE SCALE GENOMIC DNA]</scope>
    <source>
        <strain evidence="12 13">IMCC14385</strain>
    </source>
</reference>
<name>A0A5P9NLM9_9GAMM</name>
<keyword evidence="8 10" id="KW-0408">Iron</keyword>
<dbReference type="RefSeq" id="WP_153239548.1">
    <property type="nucleotide sequence ID" value="NZ_CP036422.1"/>
</dbReference>
<evidence type="ECO:0000313" key="13">
    <source>
        <dbReference type="Proteomes" id="UP000326287"/>
    </source>
</evidence>
<keyword evidence="7 11" id="KW-1133">Transmembrane helix</keyword>
<feature type="transmembrane region" description="Helical" evidence="11">
    <location>
        <begin position="64"/>
        <end position="84"/>
    </location>
</feature>
<dbReference type="OrthoDB" id="9153108at2"/>
<dbReference type="NCBIfam" id="NF010072">
    <property type="entry name" value="PRK13553.1"/>
    <property type="match status" value="1"/>
</dbReference>
<dbReference type="SUPFAM" id="SSF81343">
    <property type="entry name" value="Fumarate reductase respiratory complex transmembrane subunits"/>
    <property type="match status" value="1"/>
</dbReference>
<dbReference type="InterPro" id="IPR000701">
    <property type="entry name" value="SuccDH_FuR_B_TM-su"/>
</dbReference>
<evidence type="ECO:0000256" key="6">
    <source>
        <dbReference type="ARBA" id="ARBA00022723"/>
    </source>
</evidence>
<evidence type="ECO:0000256" key="4">
    <source>
        <dbReference type="ARBA" id="ARBA00022617"/>
    </source>
</evidence>
<dbReference type="Proteomes" id="UP000326287">
    <property type="component" value="Chromosome"/>
</dbReference>
<feature type="binding site" description="axial binding residue" evidence="10">
    <location>
        <position position="129"/>
    </location>
    <ligand>
        <name>heme b</name>
        <dbReference type="ChEBI" id="CHEBI:60344"/>
        <label>bD</label>
    </ligand>
    <ligandPart>
        <name>Fe</name>
        <dbReference type="ChEBI" id="CHEBI:18248"/>
    </ligandPart>
</feature>
<dbReference type="AlphaFoldDB" id="A0A5P9NLM9"/>
<accession>A0A5P9NLM9</accession>
<sequence>MSSISNRWPARMDVLQSASGLLLVLFVWAHMFFESSILLGKDAMLWVTRMFEGEPILGKPYPVLVSLVALFILTLLVVHAILALRKFPANYRQYSQLHRHLGQLRHGDSTLWYVQVITGFALFFLAVGHVVMVLLQPDNIGPYASSDRIWTGRFWILYALLLPVVHIHAAIGIYRLSMKWGVFPSERHGLWRGRIKLALYCIFAFYLCLGTASLATYMQIGYEHADQAGERYRPVGAH</sequence>
<evidence type="ECO:0000256" key="2">
    <source>
        <dbReference type="ARBA" id="ARBA00004050"/>
    </source>
</evidence>
<feature type="transmembrane region" description="Helical" evidence="11">
    <location>
        <begin position="155"/>
        <end position="176"/>
    </location>
</feature>
<keyword evidence="4 10" id="KW-0349">Heme</keyword>
<protein>
    <submittedName>
        <fullName evidence="12">Fumarate reductase cytochrome b subunit</fullName>
    </submittedName>
</protein>
<keyword evidence="9 11" id="KW-0472">Membrane</keyword>
<dbReference type="InterPro" id="IPR004224">
    <property type="entry name" value="Fum_red_B_TM"/>
</dbReference>
<comment type="function">
    <text evidence="2">Membrane-anchoring subunit of succinate dehydrogenase (SDH).</text>
</comment>
<keyword evidence="6 10" id="KW-0479">Metal-binding</keyword>
<evidence type="ECO:0000256" key="5">
    <source>
        <dbReference type="ARBA" id="ARBA00022692"/>
    </source>
</evidence>
<evidence type="ECO:0000256" key="9">
    <source>
        <dbReference type="ARBA" id="ARBA00023136"/>
    </source>
</evidence>